<protein>
    <recommendedName>
        <fullName evidence="6">RING-type domain-containing protein</fullName>
    </recommendedName>
</protein>
<comment type="caution">
    <text evidence="7">The sequence shown here is derived from an EMBL/GenBank/DDBJ whole genome shotgun (WGS) entry which is preliminary data.</text>
</comment>
<evidence type="ECO:0000256" key="5">
    <source>
        <dbReference type="SAM" id="Coils"/>
    </source>
</evidence>
<gene>
    <name evidence="7" type="ORF">F5878DRAFT_668321</name>
</gene>
<proteinExistence type="predicted"/>
<name>A0AA38NUE0_9AGAR</name>
<dbReference type="GO" id="GO:0005789">
    <property type="term" value="C:endoplasmic reticulum membrane"/>
    <property type="evidence" value="ECO:0007669"/>
    <property type="project" value="TreeGrafter"/>
</dbReference>
<dbReference type="Proteomes" id="UP001163846">
    <property type="component" value="Unassembled WGS sequence"/>
</dbReference>
<accession>A0AA38NUE0</accession>
<evidence type="ECO:0000256" key="3">
    <source>
        <dbReference type="ARBA" id="ARBA00022833"/>
    </source>
</evidence>
<dbReference type="InterPro" id="IPR017907">
    <property type="entry name" value="Znf_RING_CS"/>
</dbReference>
<dbReference type="GO" id="GO:0031624">
    <property type="term" value="F:ubiquitin conjugating enzyme binding"/>
    <property type="evidence" value="ECO:0007669"/>
    <property type="project" value="TreeGrafter"/>
</dbReference>
<dbReference type="InterPro" id="IPR027370">
    <property type="entry name" value="Znf-RING_euk"/>
</dbReference>
<dbReference type="InterPro" id="IPR013083">
    <property type="entry name" value="Znf_RING/FYVE/PHD"/>
</dbReference>
<dbReference type="GO" id="GO:0000209">
    <property type="term" value="P:protein polyubiquitination"/>
    <property type="evidence" value="ECO:0007669"/>
    <property type="project" value="InterPro"/>
</dbReference>
<dbReference type="EMBL" id="MU808199">
    <property type="protein sequence ID" value="KAJ3830813.1"/>
    <property type="molecule type" value="Genomic_DNA"/>
</dbReference>
<dbReference type="InterPro" id="IPR033263">
    <property type="entry name" value="RNF180"/>
</dbReference>
<dbReference type="Pfam" id="PF13445">
    <property type="entry name" value="zf-RING_UBOX"/>
    <property type="match status" value="1"/>
</dbReference>
<dbReference type="GO" id="GO:0042428">
    <property type="term" value="P:serotonin metabolic process"/>
    <property type="evidence" value="ECO:0007669"/>
    <property type="project" value="TreeGrafter"/>
</dbReference>
<keyword evidence="2 4" id="KW-0863">Zinc-finger</keyword>
<dbReference type="SUPFAM" id="SSF57850">
    <property type="entry name" value="RING/U-box"/>
    <property type="match status" value="1"/>
</dbReference>
<evidence type="ECO:0000313" key="7">
    <source>
        <dbReference type="EMBL" id="KAJ3830813.1"/>
    </source>
</evidence>
<evidence type="ECO:0000313" key="8">
    <source>
        <dbReference type="Proteomes" id="UP001163846"/>
    </source>
</evidence>
<evidence type="ECO:0000259" key="6">
    <source>
        <dbReference type="PROSITE" id="PS50089"/>
    </source>
</evidence>
<dbReference type="PANTHER" id="PTHR46717:SF1">
    <property type="entry name" value="E3 UBIQUITIN-PROTEIN LIGASE RNF180"/>
    <property type="match status" value="1"/>
</dbReference>
<dbReference type="GO" id="GO:0042415">
    <property type="term" value="P:norepinephrine metabolic process"/>
    <property type="evidence" value="ECO:0007669"/>
    <property type="project" value="TreeGrafter"/>
</dbReference>
<evidence type="ECO:0000256" key="1">
    <source>
        <dbReference type="ARBA" id="ARBA00022723"/>
    </source>
</evidence>
<evidence type="ECO:0000256" key="2">
    <source>
        <dbReference type="ARBA" id="ARBA00022771"/>
    </source>
</evidence>
<evidence type="ECO:0000256" key="4">
    <source>
        <dbReference type="PROSITE-ProRule" id="PRU00175"/>
    </source>
</evidence>
<dbReference type="Gene3D" id="3.30.40.10">
    <property type="entry name" value="Zinc/RING finger domain, C3HC4 (zinc finger)"/>
    <property type="match status" value="1"/>
</dbReference>
<feature type="coiled-coil region" evidence="5">
    <location>
        <begin position="29"/>
        <end position="59"/>
    </location>
</feature>
<feature type="domain" description="RING-type" evidence="6">
    <location>
        <begin position="66"/>
        <end position="110"/>
    </location>
</feature>
<keyword evidence="5" id="KW-0175">Coiled coil</keyword>
<dbReference type="InterPro" id="IPR001841">
    <property type="entry name" value="Znf_RING"/>
</dbReference>
<keyword evidence="8" id="KW-1185">Reference proteome</keyword>
<reference evidence="7" key="1">
    <citation type="submission" date="2022-08" db="EMBL/GenBank/DDBJ databases">
        <authorList>
            <consortium name="DOE Joint Genome Institute"/>
            <person name="Min B."/>
            <person name="Riley R."/>
            <person name="Sierra-Patev S."/>
            <person name="Naranjo-Ortiz M."/>
            <person name="Looney B."/>
            <person name="Konkel Z."/>
            <person name="Slot J.C."/>
            <person name="Sakamoto Y."/>
            <person name="Steenwyk J.L."/>
            <person name="Rokas A."/>
            <person name="Carro J."/>
            <person name="Camarero S."/>
            <person name="Ferreira P."/>
            <person name="Molpeceres G."/>
            <person name="Ruiz-Duenas F.J."/>
            <person name="Serrano A."/>
            <person name="Henrissat B."/>
            <person name="Drula E."/>
            <person name="Hughes K.W."/>
            <person name="Mata J.L."/>
            <person name="Ishikawa N.K."/>
            <person name="Vargas-Isla R."/>
            <person name="Ushijima S."/>
            <person name="Smith C.A."/>
            <person name="Ahrendt S."/>
            <person name="Andreopoulos W."/>
            <person name="He G."/>
            <person name="Labutti K."/>
            <person name="Lipzen A."/>
            <person name="Ng V."/>
            <person name="Sandor L."/>
            <person name="Barry K."/>
            <person name="Martinez A.T."/>
            <person name="Xiao Y."/>
            <person name="Gibbons J.G."/>
            <person name="Terashima K."/>
            <person name="Hibbett D.S."/>
            <person name="Grigoriev I.V."/>
        </authorList>
    </citation>
    <scope>NUCLEOTIDE SEQUENCE</scope>
    <source>
        <strain evidence="7">TFB9207</strain>
    </source>
</reference>
<dbReference type="PROSITE" id="PS00518">
    <property type="entry name" value="ZF_RING_1"/>
    <property type="match status" value="1"/>
</dbReference>
<dbReference type="PROSITE" id="PS50089">
    <property type="entry name" value="ZF_RING_2"/>
    <property type="match status" value="1"/>
</dbReference>
<dbReference type="SMART" id="SM00184">
    <property type="entry name" value="RING"/>
    <property type="match status" value="1"/>
</dbReference>
<organism evidence="7 8">
    <name type="scientific">Lentinula raphanica</name>
    <dbReference type="NCBI Taxonomy" id="153919"/>
    <lineage>
        <taxon>Eukaryota</taxon>
        <taxon>Fungi</taxon>
        <taxon>Dikarya</taxon>
        <taxon>Basidiomycota</taxon>
        <taxon>Agaricomycotina</taxon>
        <taxon>Agaricomycetes</taxon>
        <taxon>Agaricomycetidae</taxon>
        <taxon>Agaricales</taxon>
        <taxon>Marasmiineae</taxon>
        <taxon>Omphalotaceae</taxon>
        <taxon>Lentinula</taxon>
    </lineage>
</organism>
<keyword evidence="3" id="KW-0862">Zinc</keyword>
<dbReference type="GO" id="GO:0061630">
    <property type="term" value="F:ubiquitin protein ligase activity"/>
    <property type="evidence" value="ECO:0007669"/>
    <property type="project" value="InterPro"/>
</dbReference>
<dbReference type="PANTHER" id="PTHR46717">
    <property type="entry name" value="E3 UBIQUITIN-PROTEIN LIGASE RNF180"/>
    <property type="match status" value="1"/>
</dbReference>
<sequence>MPARAADDTDDDVVWLEKAPVLSKEQVSELEHRKTRKELENTKKRLQQAEQTLLEIRAAAQERTMCDLCFDVYSDPHILPCGHVFCGGCISIHAKKRSGNKQNGFCPTCRQAFGHFTPIVAYNVKRDVEDMQKDQGLHATVYRRLDWPLDFKGPDATFPFTLDAEEDI</sequence>
<dbReference type="GO" id="GO:0008270">
    <property type="term" value="F:zinc ion binding"/>
    <property type="evidence" value="ECO:0007669"/>
    <property type="project" value="UniProtKB-KW"/>
</dbReference>
<dbReference type="AlphaFoldDB" id="A0AA38NUE0"/>
<dbReference type="GO" id="GO:0032436">
    <property type="term" value="P:positive regulation of proteasomal ubiquitin-dependent protein catabolic process"/>
    <property type="evidence" value="ECO:0007669"/>
    <property type="project" value="TreeGrafter"/>
</dbReference>
<keyword evidence="1" id="KW-0479">Metal-binding</keyword>